<keyword evidence="8" id="KW-0648">Protein biosynthesis</keyword>
<evidence type="ECO:0000256" key="3">
    <source>
        <dbReference type="ARBA" id="ARBA00012815"/>
    </source>
</evidence>
<dbReference type="CDD" id="cd00773">
    <property type="entry name" value="HisRS-like_core"/>
    <property type="match status" value="1"/>
</dbReference>
<evidence type="ECO:0000256" key="4">
    <source>
        <dbReference type="ARBA" id="ARBA00017399"/>
    </source>
</evidence>
<dbReference type="SUPFAM" id="SSF52954">
    <property type="entry name" value="Class II aaRS ABD-related"/>
    <property type="match status" value="1"/>
</dbReference>
<dbReference type="InterPro" id="IPR036621">
    <property type="entry name" value="Anticodon-bd_dom_sf"/>
</dbReference>
<dbReference type="PIRSF" id="PIRSF001549">
    <property type="entry name" value="His-tRNA_synth"/>
    <property type="match status" value="1"/>
</dbReference>
<evidence type="ECO:0000256" key="5">
    <source>
        <dbReference type="ARBA" id="ARBA00022490"/>
    </source>
</evidence>
<dbReference type="GO" id="GO:0004821">
    <property type="term" value="F:histidine-tRNA ligase activity"/>
    <property type="evidence" value="ECO:0007669"/>
    <property type="project" value="UniProtKB-EC"/>
</dbReference>
<evidence type="ECO:0000256" key="2">
    <source>
        <dbReference type="ARBA" id="ARBA00011738"/>
    </source>
</evidence>
<comment type="similarity">
    <text evidence="1">Belongs to the class-II aminoacyl-tRNA synthetase family.</text>
</comment>
<dbReference type="InterPro" id="IPR004154">
    <property type="entry name" value="Anticodon-bd"/>
</dbReference>
<gene>
    <name evidence="14" type="primary">hisS</name>
    <name evidence="14" type="ORF">LWF01_08790</name>
</gene>
<dbReference type="SUPFAM" id="SSF55681">
    <property type="entry name" value="Class II aaRS and biotin synthetases"/>
    <property type="match status" value="1"/>
</dbReference>
<evidence type="ECO:0000313" key="15">
    <source>
        <dbReference type="Proteomes" id="UP001209083"/>
    </source>
</evidence>
<keyword evidence="9" id="KW-0030">Aminoacyl-tRNA synthetase</keyword>
<dbReference type="Proteomes" id="UP001209083">
    <property type="component" value="Chromosome"/>
</dbReference>
<reference evidence="14 15" key="1">
    <citation type="submission" date="2023-05" db="EMBL/GenBank/DDBJ databases">
        <title>Lithophilousrod everest ZFBP1038 complete genpme.</title>
        <authorList>
            <person name="Tian M."/>
        </authorList>
    </citation>
    <scope>NUCLEOTIDE SEQUENCE [LARGE SCALE GENOMIC DNA]</scope>
    <source>
        <strain evidence="14 15">ZFBP1038</strain>
    </source>
</reference>
<evidence type="ECO:0000256" key="9">
    <source>
        <dbReference type="ARBA" id="ARBA00023146"/>
    </source>
</evidence>
<dbReference type="InterPro" id="IPR045864">
    <property type="entry name" value="aa-tRNA-synth_II/BPL/LPL"/>
</dbReference>
<proteinExistence type="inferred from homology"/>
<name>A0ABY8R028_9MICO</name>
<dbReference type="PANTHER" id="PTHR11476">
    <property type="entry name" value="HISTIDYL-TRNA SYNTHETASE"/>
    <property type="match status" value="1"/>
</dbReference>
<sequence>MARPKPLSGFPEWLPAERILENHIVETLQRTFELHGFASVNTRAVEPISLLAKDGEIDKEIYAVSRLHGEGTADAKNPLGLHFDLTVPFARYVVENAGKLAFPFKRYQIQPVWRGERPQEGRFREFYQADIDVVGDGELPAHFEAELPLVMAEVFRKLSEIGVPPIRIQVNNRKLLEGFSRGIGLSDVQPVLRALDKIDKIGPDAVGRLLAETAGADAEQQRLCLALAQIEGDDVSFADEVRALGVSHPMLDEGLEALTALIATAQQRAPGVVVAQLKIARGLDYYTGTVYETLLQGHEDLGSVCSGGRYDSLASEGDRTYPGVGVSLGISRLLTRLVNHNLVTVSRSVPTAVLVAVADEGQRGLADAIASTLRSRGIPTDVSPSAAKFGKQIRFADRRGIPFVWFAEDADSHQVKDIRSGEQVAADPGSWTPPEADLKPLITAAG</sequence>
<comment type="subunit">
    <text evidence="2">Homodimer.</text>
</comment>
<dbReference type="Pfam" id="PF13393">
    <property type="entry name" value="tRNA-synt_His"/>
    <property type="match status" value="1"/>
</dbReference>
<protein>
    <recommendedName>
        <fullName evidence="4 11">Histidine--tRNA ligase</fullName>
        <ecNumber evidence="3 11">6.1.1.21</ecNumber>
    </recommendedName>
</protein>
<keyword evidence="15" id="KW-1185">Reference proteome</keyword>
<dbReference type="Pfam" id="PF03129">
    <property type="entry name" value="HGTP_anticodon"/>
    <property type="match status" value="1"/>
</dbReference>
<dbReference type="EC" id="6.1.1.21" evidence="3 11"/>
<evidence type="ECO:0000313" key="14">
    <source>
        <dbReference type="EMBL" id="WGW13824.1"/>
    </source>
</evidence>
<dbReference type="Gene3D" id="3.30.930.10">
    <property type="entry name" value="Bira Bifunctional Protein, Domain 2"/>
    <property type="match status" value="1"/>
</dbReference>
<evidence type="ECO:0000256" key="7">
    <source>
        <dbReference type="ARBA" id="ARBA00022840"/>
    </source>
</evidence>
<keyword evidence="14" id="KW-0436">Ligase</keyword>
<dbReference type="RefSeq" id="WP_349640647.1">
    <property type="nucleotide sequence ID" value="NZ_CP090958.1"/>
</dbReference>
<evidence type="ECO:0000256" key="8">
    <source>
        <dbReference type="ARBA" id="ARBA00022917"/>
    </source>
</evidence>
<evidence type="ECO:0000256" key="10">
    <source>
        <dbReference type="ARBA" id="ARBA00047639"/>
    </source>
</evidence>
<evidence type="ECO:0000256" key="6">
    <source>
        <dbReference type="ARBA" id="ARBA00022741"/>
    </source>
</evidence>
<feature type="domain" description="Aminoacyl-transfer RNA synthetases class-II family profile" evidence="13">
    <location>
        <begin position="20"/>
        <end position="350"/>
    </location>
</feature>
<dbReference type="Gene3D" id="3.40.50.800">
    <property type="entry name" value="Anticodon-binding domain"/>
    <property type="match status" value="1"/>
</dbReference>
<dbReference type="InterPro" id="IPR006195">
    <property type="entry name" value="aa-tRNA-synth_II"/>
</dbReference>
<keyword evidence="5" id="KW-0963">Cytoplasm</keyword>
<dbReference type="PROSITE" id="PS50862">
    <property type="entry name" value="AA_TRNA_LIGASE_II"/>
    <property type="match status" value="1"/>
</dbReference>
<dbReference type="InterPro" id="IPR015807">
    <property type="entry name" value="His-tRNA-ligase"/>
</dbReference>
<evidence type="ECO:0000256" key="12">
    <source>
        <dbReference type="SAM" id="MobiDB-lite"/>
    </source>
</evidence>
<dbReference type="PANTHER" id="PTHR11476:SF7">
    <property type="entry name" value="HISTIDINE--TRNA LIGASE"/>
    <property type="match status" value="1"/>
</dbReference>
<dbReference type="NCBIfam" id="TIGR00442">
    <property type="entry name" value="hisS"/>
    <property type="match status" value="1"/>
</dbReference>
<evidence type="ECO:0000259" key="13">
    <source>
        <dbReference type="PROSITE" id="PS50862"/>
    </source>
</evidence>
<feature type="region of interest" description="Disordered" evidence="12">
    <location>
        <begin position="421"/>
        <end position="446"/>
    </location>
</feature>
<dbReference type="InterPro" id="IPR004516">
    <property type="entry name" value="HisRS/HisZ"/>
</dbReference>
<dbReference type="InterPro" id="IPR041715">
    <property type="entry name" value="HisRS-like_core"/>
</dbReference>
<dbReference type="EMBL" id="CP090958">
    <property type="protein sequence ID" value="WGW13824.1"/>
    <property type="molecule type" value="Genomic_DNA"/>
</dbReference>
<organism evidence="14 15">
    <name type="scientific">Saxibacter everestensis</name>
    <dbReference type="NCBI Taxonomy" id="2909229"/>
    <lineage>
        <taxon>Bacteria</taxon>
        <taxon>Bacillati</taxon>
        <taxon>Actinomycetota</taxon>
        <taxon>Actinomycetes</taxon>
        <taxon>Micrococcales</taxon>
        <taxon>Brevibacteriaceae</taxon>
        <taxon>Saxibacter</taxon>
    </lineage>
</organism>
<accession>A0ABY8R028</accession>
<keyword evidence="6" id="KW-0547">Nucleotide-binding</keyword>
<evidence type="ECO:0000256" key="11">
    <source>
        <dbReference type="NCBIfam" id="TIGR00442"/>
    </source>
</evidence>
<evidence type="ECO:0000256" key="1">
    <source>
        <dbReference type="ARBA" id="ARBA00008226"/>
    </source>
</evidence>
<keyword evidence="7" id="KW-0067">ATP-binding</keyword>
<comment type="catalytic activity">
    <reaction evidence="10">
        <text>tRNA(His) + L-histidine + ATP = L-histidyl-tRNA(His) + AMP + diphosphate + H(+)</text>
        <dbReference type="Rhea" id="RHEA:17313"/>
        <dbReference type="Rhea" id="RHEA-COMP:9665"/>
        <dbReference type="Rhea" id="RHEA-COMP:9689"/>
        <dbReference type="ChEBI" id="CHEBI:15378"/>
        <dbReference type="ChEBI" id="CHEBI:30616"/>
        <dbReference type="ChEBI" id="CHEBI:33019"/>
        <dbReference type="ChEBI" id="CHEBI:57595"/>
        <dbReference type="ChEBI" id="CHEBI:78442"/>
        <dbReference type="ChEBI" id="CHEBI:78527"/>
        <dbReference type="ChEBI" id="CHEBI:456215"/>
        <dbReference type="EC" id="6.1.1.21"/>
    </reaction>
</comment>